<dbReference type="Proteomes" id="UP001252875">
    <property type="component" value="Unassembled WGS sequence"/>
</dbReference>
<feature type="transmembrane region" description="Helical" evidence="1">
    <location>
        <begin position="116"/>
        <end position="139"/>
    </location>
</feature>
<dbReference type="PANTHER" id="PTHR41309">
    <property type="entry name" value="MEMBRANE PROTEIN-RELATED"/>
    <property type="match status" value="1"/>
</dbReference>
<feature type="transmembrane region" description="Helical" evidence="1">
    <location>
        <begin position="37"/>
        <end position="57"/>
    </location>
</feature>
<dbReference type="PANTHER" id="PTHR41309:SF2">
    <property type="entry name" value="MEMBRANE PROTEIN"/>
    <property type="match status" value="1"/>
</dbReference>
<keyword evidence="1" id="KW-0472">Membrane</keyword>
<evidence type="ECO:0000313" key="3">
    <source>
        <dbReference type="Proteomes" id="UP001252875"/>
    </source>
</evidence>
<gene>
    <name evidence="2" type="ORF">P7D85_00635</name>
</gene>
<name>A0ABU3ETR1_9ENTE</name>
<sequence>MKGLYVKDLQLLAKQKLFFLAIIFLTVMNSYNLESLAIVPALMLFFFVTLIFTTVTYDEMNHGLAFLFTLPISRKKYALQKYSLALISSILALVISVVIVFSMTGIQGKTVNLEEFGLTLASLFIVGVFYISLMMPVYFKFGEQKSRMIMILLMAVIFFCAYLGKSVIARLGIDLHAILQRISDTPLWLMLTGGVVAGGVVGVLSYLLSLKILEKKEL</sequence>
<reference evidence="2 3" key="1">
    <citation type="submission" date="2023-03" db="EMBL/GenBank/DDBJ databases">
        <authorList>
            <person name="Shen W."/>
            <person name="Cai J."/>
        </authorList>
    </citation>
    <scope>NUCLEOTIDE SEQUENCE [LARGE SCALE GENOMIC DNA]</scope>
    <source>
        <strain evidence="2 3">D6-4</strain>
    </source>
</reference>
<organism evidence="2 3">
    <name type="scientific">Enterococcus hulanensis</name>
    <dbReference type="NCBI Taxonomy" id="2559929"/>
    <lineage>
        <taxon>Bacteria</taxon>
        <taxon>Bacillati</taxon>
        <taxon>Bacillota</taxon>
        <taxon>Bacilli</taxon>
        <taxon>Lactobacillales</taxon>
        <taxon>Enterococcaceae</taxon>
        <taxon>Enterococcus</taxon>
    </lineage>
</organism>
<comment type="caution">
    <text evidence="2">The sequence shown here is derived from an EMBL/GenBank/DDBJ whole genome shotgun (WGS) entry which is preliminary data.</text>
</comment>
<keyword evidence="1" id="KW-0812">Transmembrane</keyword>
<evidence type="ECO:0000256" key="1">
    <source>
        <dbReference type="SAM" id="Phobius"/>
    </source>
</evidence>
<dbReference type="EMBL" id="JARPYI010000001">
    <property type="protein sequence ID" value="MDT2598256.1"/>
    <property type="molecule type" value="Genomic_DNA"/>
</dbReference>
<dbReference type="RefSeq" id="WP_311821381.1">
    <property type="nucleotide sequence ID" value="NZ_JARPYF010000001.1"/>
</dbReference>
<proteinExistence type="predicted"/>
<feature type="transmembrane region" description="Helical" evidence="1">
    <location>
        <begin position="151"/>
        <end position="173"/>
    </location>
</feature>
<accession>A0ABU3ETR1</accession>
<keyword evidence="3" id="KW-1185">Reference proteome</keyword>
<evidence type="ECO:0000313" key="2">
    <source>
        <dbReference type="EMBL" id="MDT2598256.1"/>
    </source>
</evidence>
<feature type="transmembrane region" description="Helical" evidence="1">
    <location>
        <begin position="82"/>
        <end position="104"/>
    </location>
</feature>
<feature type="transmembrane region" description="Helical" evidence="1">
    <location>
        <begin position="185"/>
        <end position="208"/>
    </location>
</feature>
<keyword evidence="1" id="KW-1133">Transmembrane helix</keyword>
<dbReference type="Pfam" id="PF13346">
    <property type="entry name" value="ABC2_membrane_5"/>
    <property type="match status" value="1"/>
</dbReference>
<protein>
    <submittedName>
        <fullName evidence="2">ABC-2 transporter permease</fullName>
    </submittedName>
</protein>
<dbReference type="InterPro" id="IPR025699">
    <property type="entry name" value="ABC2_memb-like"/>
</dbReference>